<organism evidence="2">
    <name type="scientific">Cacopsylla melanoneura</name>
    <dbReference type="NCBI Taxonomy" id="428564"/>
    <lineage>
        <taxon>Eukaryota</taxon>
        <taxon>Metazoa</taxon>
        <taxon>Ecdysozoa</taxon>
        <taxon>Arthropoda</taxon>
        <taxon>Hexapoda</taxon>
        <taxon>Insecta</taxon>
        <taxon>Pterygota</taxon>
        <taxon>Neoptera</taxon>
        <taxon>Paraneoptera</taxon>
        <taxon>Hemiptera</taxon>
        <taxon>Sternorrhyncha</taxon>
        <taxon>Psylloidea</taxon>
        <taxon>Psyllidae</taxon>
        <taxon>Psyllinae</taxon>
        <taxon>Cacopsylla</taxon>
    </lineage>
</organism>
<evidence type="ECO:0000256" key="1">
    <source>
        <dbReference type="SAM" id="SignalP"/>
    </source>
</evidence>
<proteinExistence type="predicted"/>
<accession>A0A8D8VM49</accession>
<dbReference type="AlphaFoldDB" id="A0A8D8VM49"/>
<dbReference type="EMBL" id="HBUF01062828">
    <property type="protein sequence ID" value="CAG6626540.1"/>
    <property type="molecule type" value="Transcribed_RNA"/>
</dbReference>
<protein>
    <submittedName>
        <fullName evidence="2">Uncharacterized protein</fullName>
    </submittedName>
</protein>
<dbReference type="Gene3D" id="1.20.120.20">
    <property type="entry name" value="Apolipoprotein"/>
    <property type="match status" value="1"/>
</dbReference>
<dbReference type="EMBL" id="HBUF01062827">
    <property type="protein sequence ID" value="CAG6626539.1"/>
    <property type="molecule type" value="Transcribed_RNA"/>
</dbReference>
<dbReference type="EMBL" id="HBUF01062829">
    <property type="protein sequence ID" value="CAG6626541.1"/>
    <property type="molecule type" value="Transcribed_RNA"/>
</dbReference>
<dbReference type="SUPFAM" id="SSF58113">
    <property type="entry name" value="Apolipoprotein A-I"/>
    <property type="match status" value="1"/>
</dbReference>
<keyword evidence="1" id="KW-0732">Signal</keyword>
<feature type="chain" id="PRO_5036428776" evidence="1">
    <location>
        <begin position="26"/>
        <end position="104"/>
    </location>
</feature>
<dbReference type="EMBL" id="HBUF01062830">
    <property type="protein sequence ID" value="CAG6626542.1"/>
    <property type="molecule type" value="Transcribed_RNA"/>
</dbReference>
<reference evidence="2" key="1">
    <citation type="submission" date="2021-05" db="EMBL/GenBank/DDBJ databases">
        <authorList>
            <person name="Alioto T."/>
            <person name="Alioto T."/>
            <person name="Gomez Garrido J."/>
        </authorList>
    </citation>
    <scope>NUCLEOTIDE SEQUENCE</scope>
</reference>
<feature type="signal peptide" evidence="1">
    <location>
        <begin position="1"/>
        <end position="25"/>
    </location>
</feature>
<dbReference type="EMBL" id="HBUF01251684">
    <property type="protein sequence ID" value="CAG6680237.1"/>
    <property type="molecule type" value="Transcribed_RNA"/>
</dbReference>
<evidence type="ECO:0000313" key="2">
    <source>
        <dbReference type="EMBL" id="CAG6626540.1"/>
    </source>
</evidence>
<dbReference type="EMBL" id="HBUF01251685">
    <property type="protein sequence ID" value="CAG6680238.1"/>
    <property type="molecule type" value="Transcribed_RNA"/>
</dbReference>
<sequence length="104" mass="11282">MASLRTVMCFGVLIFAVLMVSTTSAEEPTTTASSLNITLPPADEILSKLSDFVHSFNSTATQLFGSLSEKAQEQIKDATEKLKQTAEDLKEKFGNKVDTKPLTP</sequence>
<name>A0A8D8VM49_9HEMI</name>
<dbReference type="EMBL" id="HBUF01062826">
    <property type="protein sequence ID" value="CAG6626538.1"/>
    <property type="molecule type" value="Transcribed_RNA"/>
</dbReference>